<dbReference type="PROSITE" id="PS50245">
    <property type="entry name" value="CAP_GLY_2"/>
    <property type="match status" value="1"/>
</dbReference>
<dbReference type="InterPro" id="IPR019821">
    <property type="entry name" value="Kinesin_motor_CS"/>
</dbReference>
<evidence type="ECO:0000313" key="14">
    <source>
        <dbReference type="Ensembl" id="ENSTMTP00000023537.1"/>
    </source>
</evidence>
<feature type="compositionally biased region" description="Polar residues" evidence="11">
    <location>
        <begin position="1319"/>
        <end position="1330"/>
    </location>
</feature>
<dbReference type="Pfam" id="PF01302">
    <property type="entry name" value="CAP_GLY"/>
    <property type="match status" value="1"/>
</dbReference>
<dbReference type="Gene3D" id="6.10.250.2520">
    <property type="match status" value="1"/>
</dbReference>
<dbReference type="CDD" id="cd01365">
    <property type="entry name" value="KISc_KIF1A_KIF1B"/>
    <property type="match status" value="1"/>
</dbReference>
<evidence type="ECO:0000256" key="11">
    <source>
        <dbReference type="SAM" id="MobiDB-lite"/>
    </source>
</evidence>
<evidence type="ECO:0000256" key="2">
    <source>
        <dbReference type="ARBA" id="ARBA00022490"/>
    </source>
</evidence>
<evidence type="ECO:0000256" key="6">
    <source>
        <dbReference type="ARBA" id="ARBA00022840"/>
    </source>
</evidence>
<dbReference type="InterPro" id="IPR036859">
    <property type="entry name" value="CAP-Gly_dom_sf"/>
</dbReference>
<feature type="region of interest" description="Disordered" evidence="11">
    <location>
        <begin position="1311"/>
        <end position="1330"/>
    </location>
</feature>
<feature type="region of interest" description="Disordered" evidence="11">
    <location>
        <begin position="1732"/>
        <end position="1753"/>
    </location>
</feature>
<proteinExistence type="inferred from homology"/>
<evidence type="ECO:0000256" key="3">
    <source>
        <dbReference type="ARBA" id="ARBA00022553"/>
    </source>
</evidence>
<feature type="compositionally biased region" description="Polar residues" evidence="11">
    <location>
        <begin position="1458"/>
        <end position="1484"/>
    </location>
</feature>
<dbReference type="InterPro" id="IPR000938">
    <property type="entry name" value="CAP-Gly_domain"/>
</dbReference>
<feature type="region of interest" description="Disordered" evidence="11">
    <location>
        <begin position="1506"/>
        <end position="1552"/>
    </location>
</feature>
<dbReference type="InterPro" id="IPR000253">
    <property type="entry name" value="FHA_dom"/>
</dbReference>
<dbReference type="Pfam" id="PF00225">
    <property type="entry name" value="Kinesin"/>
    <property type="match status" value="1"/>
</dbReference>
<feature type="domain" description="Kinesin motor" evidence="12">
    <location>
        <begin position="1"/>
        <end position="320"/>
    </location>
</feature>
<evidence type="ECO:0000256" key="9">
    <source>
        <dbReference type="ARBA" id="ARBA00023212"/>
    </source>
</evidence>
<keyword evidence="4" id="KW-0493">Microtubule</keyword>
<dbReference type="InterPro" id="IPR001752">
    <property type="entry name" value="Kinesin_motor_dom"/>
</dbReference>
<keyword evidence="7" id="KW-0175">Coiled coil</keyword>
<feature type="compositionally biased region" description="Basic and acidic residues" evidence="11">
    <location>
        <begin position="1441"/>
        <end position="1453"/>
    </location>
</feature>
<feature type="region of interest" description="Disordered" evidence="11">
    <location>
        <begin position="1689"/>
        <end position="1719"/>
    </location>
</feature>
<evidence type="ECO:0000313" key="15">
    <source>
        <dbReference type="Proteomes" id="UP000472274"/>
    </source>
</evidence>
<feature type="compositionally biased region" description="Basic and acidic residues" evidence="11">
    <location>
        <begin position="1740"/>
        <end position="1753"/>
    </location>
</feature>
<dbReference type="FunFam" id="2.60.200.20:FF:000002">
    <property type="entry name" value="Kinesin family member 13A"/>
    <property type="match status" value="1"/>
</dbReference>
<dbReference type="Pfam" id="PF16183">
    <property type="entry name" value="Kinesin_assoc"/>
    <property type="match status" value="1"/>
</dbReference>
<dbReference type="CDD" id="cd22730">
    <property type="entry name" value="FHA_KIF13B"/>
    <property type="match status" value="1"/>
</dbReference>
<keyword evidence="9" id="KW-0206">Cytoskeleton</keyword>
<dbReference type="SMART" id="SM01052">
    <property type="entry name" value="CAP_GLY"/>
    <property type="match status" value="1"/>
</dbReference>
<dbReference type="InterPro" id="IPR032405">
    <property type="entry name" value="Kinesin_assoc"/>
</dbReference>
<feature type="region of interest" description="Disordered" evidence="11">
    <location>
        <begin position="1337"/>
        <end position="1366"/>
    </location>
</feature>
<reference evidence="14" key="1">
    <citation type="submission" date="2025-08" db="UniProtKB">
        <authorList>
            <consortium name="Ensembl"/>
        </authorList>
    </citation>
    <scope>IDENTIFICATION</scope>
</reference>
<feature type="region of interest" description="Disordered" evidence="11">
    <location>
        <begin position="1565"/>
        <end position="1613"/>
    </location>
</feature>
<dbReference type="SUPFAM" id="SSF49879">
    <property type="entry name" value="SMAD/FHA domain"/>
    <property type="match status" value="1"/>
</dbReference>
<dbReference type="Proteomes" id="UP000472274">
    <property type="component" value="Unplaced"/>
</dbReference>
<feature type="region of interest" description="Disordered" evidence="11">
    <location>
        <begin position="1441"/>
        <end position="1484"/>
    </location>
</feature>
<protein>
    <submittedName>
        <fullName evidence="14">Kinesin family member 13B</fullName>
    </submittedName>
</protein>
<feature type="domain" description="CAP-Gly" evidence="13">
    <location>
        <begin position="1639"/>
        <end position="1681"/>
    </location>
</feature>
<dbReference type="GO" id="GO:0045184">
    <property type="term" value="P:establishment of protein localization"/>
    <property type="evidence" value="ECO:0007669"/>
    <property type="project" value="UniProtKB-ARBA"/>
</dbReference>
<dbReference type="InterPro" id="IPR022140">
    <property type="entry name" value="Kinesin-like_KIF1-typ"/>
</dbReference>
<dbReference type="Gene3D" id="2.60.200.20">
    <property type="match status" value="1"/>
</dbReference>
<comment type="subcellular location">
    <subcellularLocation>
        <location evidence="1">Cytoplasm</location>
        <location evidence="1">Cytoskeleton</location>
    </subcellularLocation>
</comment>
<feature type="binding site" evidence="10">
    <location>
        <begin position="70"/>
        <end position="77"/>
    </location>
    <ligand>
        <name>ATP</name>
        <dbReference type="ChEBI" id="CHEBI:30616"/>
    </ligand>
</feature>
<feature type="compositionally biased region" description="Polar residues" evidence="11">
    <location>
        <begin position="1337"/>
        <end position="1364"/>
    </location>
</feature>
<dbReference type="PRINTS" id="PR00380">
    <property type="entry name" value="KINESINHEAVY"/>
</dbReference>
<keyword evidence="5 10" id="KW-0547">Nucleotide-binding</keyword>
<dbReference type="Gene3D" id="2.30.30.190">
    <property type="entry name" value="CAP Gly-rich-like domain"/>
    <property type="match status" value="1"/>
</dbReference>
<dbReference type="SUPFAM" id="SSF74924">
    <property type="entry name" value="Cap-Gly domain"/>
    <property type="match status" value="1"/>
</dbReference>
<evidence type="ECO:0000259" key="12">
    <source>
        <dbReference type="PROSITE" id="PS50067"/>
    </source>
</evidence>
<dbReference type="PROSITE" id="PS00845">
    <property type="entry name" value="CAP_GLY_1"/>
    <property type="match status" value="1"/>
</dbReference>
<sequence>MCPFSFVPDDDSSGNCRSQPKVFAYDHCFWSLDESVKEKYAGQDVVFKCLGENILQNAFEGYNACIFAYGQTGSGKSYTMMGTADQPGLIPRLCSGLFERAQKEENEEQSFKVEVSYMEIYNEKVRDLLDPKGSRQSLKVREHNVFGPYVDGLSKLAVASYKDIESLMSEGNKSRTVAATNMNEESSRSHAVFKIILTHTLYDVQSGTSGEKVGKLSLVDLAGSERATKTGAAGDRLKEGSNINKSLTTLGLVISALADQAAGKNKNKFVPYRDSVLTWLLKDSLGGNSKTAMVATVSPAADNYDETLSTLRYADRAKNIVNHAVVNEDPNARIIRELREEVEKLREQLTKAEAMKSPELKDRLEESEKLIQEMTVTWEEKLRKTEEIAQERQKQLESLGISLQSSGIKVGDNKCFLVNLNADPALNELLVYYLKEHTLIGSDDSQDIQLCGMGILPEHCIIEITSEGQVMLTPQKNTRTFVNGSAVVGPTLLHHGDRILWGNNHFFRLNLPKKKKKLEHEDEEQENSLGCSNSVEQLDIDGDNSSEVSSEMNFSYEYAQMEVIMKALSGNDPMQSILQSVEQQYEEEKQSALERQRLMYEHELEQLRRRLSPEKQHFRSMDKFSSHSPSAQQRLRQWAEEREEMLNHSLRKLREQIVKANLYVREARFISEELDKSTEYKVTLQIPASSLNANRKRGAVLSEPAIQVRRKAKGKQIWSLEKLENRLIDMRELYQEWQACEEDDPLTRSYFKRADPFYDEQENHSLIGVANVFLESLFYDVKLQYAVPIINQKGEVSGRLHVEVVRVSGAIGERIVGGDDSTDCSRENDIQENKLVCMIKILQATGLPQHLSNFVFCKYTFWDQLEPVTVAPEVDPSLSPISKEPQCMVVFDHCNEFSVNISEDFMEHLYEGALAIEVYGHKQSDPRKNSAVWDLGIIQAKTRSLRDRWSEVTRKVELWVQILELNENGEYCPVEVIPAKDVNTGGIFQLRQGQSRRIQAEVKSVQESGTLPLMEEALLSVGVGCVQIRHVKSQKVHETHQEGEDDMDSYQDRDLERLRRKWLNVLTKRQEYLDQQLQKLDSKPDKTEDDTDREAQLLEMRLTLTEERNAVMVPSAGSGIPGAPAEWTPVPGMETHIPVVFLDLNADDFSSQDNLDDPEPGGWDATLTGEEEEEFFELQIVKHHESEVSKSTAQNRYYFVPAKEAVCLFSHPAPKSLVVQGFAQSFLRRMSHRSSIPGCGVTFEIVSNIPEDAEGAEEREALARMAANVENAASADSEAYIEKYLRSVLAVENILTLDRLRQEVAVKEQLTGKGKLNRRSLSSPNTRTLQQDISQISTHSGSGMTPSHTSLSGSAQQNHSNDPGLSSLAASYLNPVKSFVPQMPKLLKSLFPARDEKKGKQTSPLAQQPVPRIMVQSASIDASATKLKQEGGKEPFEMARQATEAEKNQEKTPKVPSQPHTADIQAQDSQEGPPSPLSEASSGYFSHSVSTATLSEALTLMASTTGESVGQAARKKDHTKPASTSESRASKPQLQPDLLSQPSATASPFKIQKVRTSELKSFTCMLGGDSGCSSSPEEEEREKNRVTAQGLSHNGAETADEKLEAASDSEDANEIPEWLKEGEYVTVGTNKTGTIRYVGPTDFQEGTWVGVELDLPSGKNDGSIGGRQYFKCNPGYGLLVKPNRVGKATGAARRRSAGLRLQGGATPENRKSNNFSGSASSLTSLTALAKMEGSALQPEKIQKNAENRKSWAN</sequence>
<dbReference type="FunFam" id="2.30.30.190:FF:000009">
    <property type="entry name" value="Kinesin family member 13B"/>
    <property type="match status" value="1"/>
</dbReference>
<dbReference type="PROSITE" id="PS00411">
    <property type="entry name" value="KINESIN_MOTOR_1"/>
    <property type="match status" value="1"/>
</dbReference>
<dbReference type="Pfam" id="PF12423">
    <property type="entry name" value="KIF1B"/>
    <property type="match status" value="1"/>
</dbReference>
<feature type="compositionally biased region" description="Polar residues" evidence="11">
    <location>
        <begin position="527"/>
        <end position="536"/>
    </location>
</feature>
<dbReference type="Ensembl" id="ENSTMTT00000024369.1">
    <property type="protein sequence ID" value="ENSTMTP00000023537.1"/>
    <property type="gene ID" value="ENSTMTG00000012217.1"/>
</dbReference>
<organism evidence="14 15">
    <name type="scientific">Terrapene triunguis</name>
    <name type="common">Three-toed box turtle</name>
    <dbReference type="NCBI Taxonomy" id="2587831"/>
    <lineage>
        <taxon>Eukaryota</taxon>
        <taxon>Metazoa</taxon>
        <taxon>Chordata</taxon>
        <taxon>Craniata</taxon>
        <taxon>Vertebrata</taxon>
        <taxon>Euteleostomi</taxon>
        <taxon>Archelosauria</taxon>
        <taxon>Testudinata</taxon>
        <taxon>Testudines</taxon>
        <taxon>Cryptodira</taxon>
        <taxon>Durocryptodira</taxon>
        <taxon>Testudinoidea</taxon>
        <taxon>Emydidae</taxon>
        <taxon>Terrapene</taxon>
    </lineage>
</organism>
<dbReference type="SMART" id="SM00129">
    <property type="entry name" value="KISc"/>
    <property type="match status" value="1"/>
</dbReference>
<dbReference type="Pfam" id="PF00498">
    <property type="entry name" value="FHA"/>
    <property type="match status" value="1"/>
</dbReference>
<dbReference type="InterPro" id="IPR022164">
    <property type="entry name" value="Kinesin-like"/>
</dbReference>
<dbReference type="Gene3D" id="3.40.850.10">
    <property type="entry name" value="Kinesin motor domain"/>
    <property type="match status" value="1"/>
</dbReference>
<dbReference type="GO" id="GO:0007018">
    <property type="term" value="P:microtubule-based movement"/>
    <property type="evidence" value="ECO:0007669"/>
    <property type="project" value="InterPro"/>
</dbReference>
<evidence type="ECO:0000256" key="4">
    <source>
        <dbReference type="ARBA" id="ARBA00022701"/>
    </source>
</evidence>
<dbReference type="GO" id="GO:0005524">
    <property type="term" value="F:ATP binding"/>
    <property type="evidence" value="ECO:0007669"/>
    <property type="project" value="UniProtKB-UniRule"/>
</dbReference>
<reference evidence="14" key="2">
    <citation type="submission" date="2025-09" db="UniProtKB">
        <authorList>
            <consortium name="Ensembl"/>
        </authorList>
    </citation>
    <scope>IDENTIFICATION</scope>
</reference>
<dbReference type="SUPFAM" id="SSF52540">
    <property type="entry name" value="P-loop containing nucleoside triphosphate hydrolases"/>
    <property type="match status" value="1"/>
</dbReference>
<gene>
    <name evidence="14" type="primary">KIF13B</name>
</gene>
<dbReference type="Pfam" id="PF12473">
    <property type="entry name" value="DUF3694"/>
    <property type="match status" value="1"/>
</dbReference>
<feature type="region of interest" description="Disordered" evidence="11">
    <location>
        <begin position="518"/>
        <end position="548"/>
    </location>
</feature>
<dbReference type="InterPro" id="IPR008984">
    <property type="entry name" value="SMAD_FHA_dom_sf"/>
</dbReference>
<keyword evidence="3" id="KW-0597">Phosphoprotein</keyword>
<keyword evidence="8 10" id="KW-0505">Motor protein</keyword>
<evidence type="ECO:0000256" key="8">
    <source>
        <dbReference type="ARBA" id="ARBA00023175"/>
    </source>
</evidence>
<comment type="similarity">
    <text evidence="10">Belongs to the TRAFAC class myosin-kinesin ATPase superfamily. Kinesin family.</text>
</comment>
<dbReference type="GeneTree" id="ENSGT00940000155500"/>
<keyword evidence="15" id="KW-1185">Reference proteome</keyword>
<dbReference type="PROSITE" id="PS50067">
    <property type="entry name" value="KINESIN_MOTOR_2"/>
    <property type="match status" value="1"/>
</dbReference>
<evidence type="ECO:0000256" key="5">
    <source>
        <dbReference type="ARBA" id="ARBA00022741"/>
    </source>
</evidence>
<feature type="compositionally biased region" description="Polar residues" evidence="11">
    <location>
        <begin position="1521"/>
        <end position="1546"/>
    </location>
</feature>
<dbReference type="InterPro" id="IPR036961">
    <property type="entry name" value="Kinesin_motor_dom_sf"/>
</dbReference>
<keyword evidence="2" id="KW-0963">Cytoplasm</keyword>
<evidence type="ECO:0000256" key="7">
    <source>
        <dbReference type="ARBA" id="ARBA00023054"/>
    </source>
</evidence>
<dbReference type="FunFam" id="3.40.850.10:FF:000010">
    <property type="entry name" value="Kinesin family member 13A"/>
    <property type="match status" value="1"/>
</dbReference>
<dbReference type="GO" id="GO:0003777">
    <property type="term" value="F:microtubule motor activity"/>
    <property type="evidence" value="ECO:0007669"/>
    <property type="project" value="InterPro"/>
</dbReference>
<name>A0A674JU65_9SAUR</name>
<accession>A0A674JU65</accession>
<evidence type="ECO:0000256" key="10">
    <source>
        <dbReference type="PROSITE-ProRule" id="PRU00283"/>
    </source>
</evidence>
<evidence type="ECO:0000256" key="1">
    <source>
        <dbReference type="ARBA" id="ARBA00004245"/>
    </source>
</evidence>
<dbReference type="GO" id="GO:0008017">
    <property type="term" value="F:microtubule binding"/>
    <property type="evidence" value="ECO:0007669"/>
    <property type="project" value="InterPro"/>
</dbReference>
<dbReference type="GO" id="GO:0005737">
    <property type="term" value="C:cytoplasm"/>
    <property type="evidence" value="ECO:0007669"/>
    <property type="project" value="UniProtKB-ARBA"/>
</dbReference>
<keyword evidence="6 10" id="KW-0067">ATP-binding</keyword>
<dbReference type="InterPro" id="IPR027417">
    <property type="entry name" value="P-loop_NTPase"/>
</dbReference>
<dbReference type="PANTHER" id="PTHR47117">
    <property type="entry name" value="STAR-RELATED LIPID TRANSFER PROTEIN 9"/>
    <property type="match status" value="1"/>
</dbReference>
<dbReference type="GO" id="GO:0005874">
    <property type="term" value="C:microtubule"/>
    <property type="evidence" value="ECO:0007669"/>
    <property type="project" value="UniProtKB-KW"/>
</dbReference>
<evidence type="ECO:0000259" key="13">
    <source>
        <dbReference type="PROSITE" id="PS50245"/>
    </source>
</evidence>